<feature type="domain" description="AB hydrolase-1" evidence="1">
    <location>
        <begin position="31"/>
        <end position="138"/>
    </location>
</feature>
<proteinExistence type="predicted"/>
<dbReference type="AlphaFoldDB" id="A0A0G4EXK3"/>
<dbReference type="OrthoDB" id="10260961at2759"/>
<gene>
    <name evidence="2" type="ORF">Vbra_13936</name>
</gene>
<dbReference type="PhylomeDB" id="A0A0G4EXK3"/>
<evidence type="ECO:0000259" key="1">
    <source>
        <dbReference type="Pfam" id="PF00561"/>
    </source>
</evidence>
<protein>
    <recommendedName>
        <fullName evidence="1">AB hydrolase-1 domain-containing protein</fullName>
    </recommendedName>
</protein>
<dbReference type="PANTHER" id="PTHR42103:SF2">
    <property type="entry name" value="AB HYDROLASE-1 DOMAIN-CONTAINING PROTEIN"/>
    <property type="match status" value="1"/>
</dbReference>
<dbReference type="VEuPathDB" id="CryptoDB:Vbra_13936"/>
<dbReference type="STRING" id="1169540.A0A0G4EXK3"/>
<name>A0A0G4EXK3_VITBC</name>
<sequence length="221" mass="24136">MSGRENFVTVPSPEGHTLHAQCYVREGSDSAVVICHAHPLYGASMNGYVEEMMYHDFKRRGYSVVRFNFRGVQPSTGVHGNMEGEVIDVNVMCEYIKAETGCSRLLLVGYSFGSVAAFLAAAQRDDIAGVVLIGYPLSLYHPTYTDALLSLACPKLFIIGDGDDVALGDECAWGVFQTFVDESVCEPKSVERIEGAGHFFQEISPANITEPLGRWLEGLKG</sequence>
<dbReference type="Proteomes" id="UP000041254">
    <property type="component" value="Unassembled WGS sequence"/>
</dbReference>
<dbReference type="PANTHER" id="PTHR42103">
    <property type="entry name" value="ALPHA/BETA-HYDROLASES SUPERFAMILY PROTEIN"/>
    <property type="match status" value="1"/>
</dbReference>
<dbReference type="InterPro" id="IPR000073">
    <property type="entry name" value="AB_hydrolase_1"/>
</dbReference>
<accession>A0A0G4EXK3</accession>
<dbReference type="SUPFAM" id="SSF53474">
    <property type="entry name" value="alpha/beta-Hydrolases"/>
    <property type="match status" value="1"/>
</dbReference>
<dbReference type="InParanoid" id="A0A0G4EXK3"/>
<reference evidence="2 3" key="1">
    <citation type="submission" date="2014-11" db="EMBL/GenBank/DDBJ databases">
        <authorList>
            <person name="Zhu J."/>
            <person name="Qi W."/>
            <person name="Song R."/>
        </authorList>
    </citation>
    <scope>NUCLEOTIDE SEQUENCE [LARGE SCALE GENOMIC DNA]</scope>
</reference>
<organism evidence="2 3">
    <name type="scientific">Vitrella brassicaformis (strain CCMP3155)</name>
    <dbReference type="NCBI Taxonomy" id="1169540"/>
    <lineage>
        <taxon>Eukaryota</taxon>
        <taxon>Sar</taxon>
        <taxon>Alveolata</taxon>
        <taxon>Colpodellida</taxon>
        <taxon>Vitrellaceae</taxon>
        <taxon>Vitrella</taxon>
    </lineage>
</organism>
<dbReference type="Gene3D" id="3.40.50.1820">
    <property type="entry name" value="alpha/beta hydrolase"/>
    <property type="match status" value="1"/>
</dbReference>
<evidence type="ECO:0000313" key="3">
    <source>
        <dbReference type="Proteomes" id="UP000041254"/>
    </source>
</evidence>
<keyword evidence="3" id="KW-1185">Reference proteome</keyword>
<dbReference type="EMBL" id="CDMY01000344">
    <property type="protein sequence ID" value="CEM03548.1"/>
    <property type="molecule type" value="Genomic_DNA"/>
</dbReference>
<dbReference type="Pfam" id="PF00561">
    <property type="entry name" value="Abhydrolase_1"/>
    <property type="match status" value="1"/>
</dbReference>
<dbReference type="InterPro" id="IPR029058">
    <property type="entry name" value="AB_hydrolase_fold"/>
</dbReference>
<evidence type="ECO:0000313" key="2">
    <source>
        <dbReference type="EMBL" id="CEM03548.1"/>
    </source>
</evidence>